<keyword evidence="1" id="KW-0496">Mitochondrion</keyword>
<accession>A0A101M3W2</accession>
<name>A0A101M3W2_PICGL</name>
<reference evidence="1" key="1">
    <citation type="journal article" date="2015" name="Genome Biol. Evol.">
        <title>Organellar Genomes of White Spruce (Picea glauca): Assembly and Annotation.</title>
        <authorList>
            <person name="Jackman S.D."/>
            <person name="Warren R.L."/>
            <person name="Gibb E.A."/>
            <person name="Vandervalk B.P."/>
            <person name="Mohamadi H."/>
            <person name="Chu J."/>
            <person name="Raymond A."/>
            <person name="Pleasance S."/>
            <person name="Coope R."/>
            <person name="Wildung M.R."/>
            <person name="Ritland C.E."/>
            <person name="Bousquet J."/>
            <person name="Jones S.J."/>
            <person name="Bohlmann J."/>
            <person name="Birol I."/>
        </authorList>
    </citation>
    <scope>NUCLEOTIDE SEQUENCE [LARGE SCALE GENOMIC DNA]</scope>
    <source>
        <tissue evidence="1">Flushing bud</tissue>
    </source>
</reference>
<sequence length="55" mass="6327">MTLRTRHLHSTVMLRLTGPIKSEIFVPLEKCSLQPTCFGAPDLPRLRGNRFTNEF</sequence>
<evidence type="ECO:0000313" key="1">
    <source>
        <dbReference type="EMBL" id="KUM50355.1"/>
    </source>
</evidence>
<gene>
    <name evidence="1" type="ORF">ABT39_MTgene198</name>
</gene>
<organism evidence="1">
    <name type="scientific">Picea glauca</name>
    <name type="common">White spruce</name>
    <name type="synonym">Pinus glauca</name>
    <dbReference type="NCBI Taxonomy" id="3330"/>
    <lineage>
        <taxon>Eukaryota</taxon>
        <taxon>Viridiplantae</taxon>
        <taxon>Streptophyta</taxon>
        <taxon>Embryophyta</taxon>
        <taxon>Tracheophyta</taxon>
        <taxon>Spermatophyta</taxon>
        <taxon>Pinopsida</taxon>
        <taxon>Pinidae</taxon>
        <taxon>Conifers I</taxon>
        <taxon>Pinales</taxon>
        <taxon>Pinaceae</taxon>
        <taxon>Picea</taxon>
    </lineage>
</organism>
<geneLocation type="mitochondrion" evidence="1"/>
<comment type="caution">
    <text evidence="1">The sequence shown here is derived from an EMBL/GenBank/DDBJ whole genome shotgun (WGS) entry which is preliminary data.</text>
</comment>
<protein>
    <submittedName>
        <fullName evidence="1">Uncharacterized protein</fullName>
    </submittedName>
</protein>
<dbReference type="AlphaFoldDB" id="A0A101M3W2"/>
<proteinExistence type="predicted"/>
<dbReference type="EMBL" id="LKAM01000001">
    <property type="protein sequence ID" value="KUM50355.1"/>
    <property type="molecule type" value="Genomic_DNA"/>
</dbReference>